<feature type="compositionally biased region" description="Basic and acidic residues" evidence="1">
    <location>
        <begin position="341"/>
        <end position="354"/>
    </location>
</feature>
<evidence type="ECO:0000313" key="2">
    <source>
        <dbReference type="EMBL" id="KAJ8872624.1"/>
    </source>
</evidence>
<accession>A0ABQ9GKT1</accession>
<feature type="region of interest" description="Disordered" evidence="1">
    <location>
        <begin position="269"/>
        <end position="288"/>
    </location>
</feature>
<reference evidence="2 3" key="1">
    <citation type="submission" date="2023-02" db="EMBL/GenBank/DDBJ databases">
        <title>LHISI_Scaffold_Assembly.</title>
        <authorList>
            <person name="Stuart O.P."/>
            <person name="Cleave R."/>
            <person name="Magrath M.J.L."/>
            <person name="Mikheyev A.S."/>
        </authorList>
    </citation>
    <scope>NUCLEOTIDE SEQUENCE [LARGE SCALE GENOMIC DNA]</scope>
    <source>
        <strain evidence="2">Daus_M_001</strain>
        <tissue evidence="2">Leg muscle</tissue>
    </source>
</reference>
<dbReference type="EMBL" id="JARBHB010000011">
    <property type="protein sequence ID" value="KAJ8872624.1"/>
    <property type="molecule type" value="Genomic_DNA"/>
</dbReference>
<name>A0ABQ9GKT1_9NEOP</name>
<keyword evidence="3" id="KW-1185">Reference proteome</keyword>
<feature type="compositionally biased region" description="Basic and acidic residues" evidence="1">
    <location>
        <begin position="269"/>
        <end position="278"/>
    </location>
</feature>
<comment type="caution">
    <text evidence="2">The sequence shown here is derived from an EMBL/GenBank/DDBJ whole genome shotgun (WGS) entry which is preliminary data.</text>
</comment>
<evidence type="ECO:0000256" key="1">
    <source>
        <dbReference type="SAM" id="MobiDB-lite"/>
    </source>
</evidence>
<proteinExistence type="predicted"/>
<dbReference type="Proteomes" id="UP001159363">
    <property type="component" value="Chromosome 10"/>
</dbReference>
<sequence>MLFLLFVLAEKQFNVGTRRLAVRRQRDRSASSLVYVRDTSTVGPRCEQAKRRTDSRYMIAAAARPMVAACQLQRNEPRSLSVTRGALNLPDGQGERYKYRDRPPRMDDRRRAVREVTGGKGICDSEYQAVKSAIKGGGSSDRRELRHHVATDSALINHESTAGSGHFLDIHVEKFHRHPPLMRMEGRKRKKENSAVVRDRTHVIPEAIQKRHEANTKKFRKILCETSSDKIYVNMMFSCTILRKMELLRADEGEEGWVWGGAGVQGRGKREIPEEARRPAASSSTTLLRVSPGRAAPRIEPGSPRWKAGILVHFCEMRWSPIQLEPDMTEKSQTFQLRVGEAGDTRENPADQRHRPTRFPLGENPELVGGEQPNRSATAAPGGNKYFSSKIVAVGLQHYNLSVFEKILITCSRIRGLKTSIAAARSVRVSRRRRGQRTSADRVSKHRLPRVCGINAIPRGLVTLAYVRSVALGARVAQWLRGVALLGAAAGVTCPASCRLASLVPPSPSAARCRPITLLAPYQLCTT</sequence>
<feature type="region of interest" description="Disordered" evidence="1">
    <location>
        <begin position="341"/>
        <end position="382"/>
    </location>
</feature>
<organism evidence="2 3">
    <name type="scientific">Dryococelus australis</name>
    <dbReference type="NCBI Taxonomy" id="614101"/>
    <lineage>
        <taxon>Eukaryota</taxon>
        <taxon>Metazoa</taxon>
        <taxon>Ecdysozoa</taxon>
        <taxon>Arthropoda</taxon>
        <taxon>Hexapoda</taxon>
        <taxon>Insecta</taxon>
        <taxon>Pterygota</taxon>
        <taxon>Neoptera</taxon>
        <taxon>Polyneoptera</taxon>
        <taxon>Phasmatodea</taxon>
        <taxon>Verophasmatodea</taxon>
        <taxon>Anareolatae</taxon>
        <taxon>Phasmatidae</taxon>
        <taxon>Eurycanthinae</taxon>
        <taxon>Dryococelus</taxon>
    </lineage>
</organism>
<evidence type="ECO:0000313" key="3">
    <source>
        <dbReference type="Proteomes" id="UP001159363"/>
    </source>
</evidence>
<protein>
    <submittedName>
        <fullName evidence="2">Uncharacterized protein</fullName>
    </submittedName>
</protein>
<gene>
    <name evidence="2" type="ORF">PR048_026232</name>
</gene>